<accession>A0A377D610</accession>
<dbReference type="EMBL" id="UGFC01000006">
    <property type="protein sequence ID" value="STM16401.1"/>
    <property type="molecule type" value="Genomic_DNA"/>
</dbReference>
<organism evidence="1 2">
    <name type="scientific">Escherichia coli</name>
    <dbReference type="NCBI Taxonomy" id="562"/>
    <lineage>
        <taxon>Bacteria</taxon>
        <taxon>Pseudomonadati</taxon>
        <taxon>Pseudomonadota</taxon>
        <taxon>Gammaproteobacteria</taxon>
        <taxon>Enterobacterales</taxon>
        <taxon>Enterobacteriaceae</taxon>
        <taxon>Escherichia</taxon>
    </lineage>
</organism>
<protein>
    <submittedName>
        <fullName evidence="1">Uncharacterized protein</fullName>
    </submittedName>
</protein>
<gene>
    <name evidence="1" type="ORF">NCTC7922_02804</name>
</gene>
<proteinExistence type="predicted"/>
<sequence>MITVAIADHFAPLMVFSRKLISICRFVNETFEYRQENDFDIEPDAPFADVLKIELDAFFPFSPACRFRHASH</sequence>
<dbReference type="AlphaFoldDB" id="A0A377D610"/>
<dbReference type="Proteomes" id="UP000254174">
    <property type="component" value="Unassembled WGS sequence"/>
</dbReference>
<reference evidence="1 2" key="1">
    <citation type="submission" date="2018-06" db="EMBL/GenBank/DDBJ databases">
        <authorList>
            <consortium name="Pathogen Informatics"/>
            <person name="Doyle S."/>
        </authorList>
    </citation>
    <scope>NUCLEOTIDE SEQUENCE [LARGE SCALE GENOMIC DNA]</scope>
    <source>
        <strain evidence="1 2">NCTC7922</strain>
    </source>
</reference>
<name>A0A377D610_ECOLX</name>
<evidence type="ECO:0000313" key="1">
    <source>
        <dbReference type="EMBL" id="STM16401.1"/>
    </source>
</evidence>
<evidence type="ECO:0000313" key="2">
    <source>
        <dbReference type="Proteomes" id="UP000254174"/>
    </source>
</evidence>